<keyword evidence="2" id="KW-1185">Reference proteome</keyword>
<protein>
    <submittedName>
        <fullName evidence="1">DUF1636 family protein</fullName>
    </submittedName>
</protein>
<dbReference type="Pfam" id="PF07845">
    <property type="entry name" value="DUF1636"/>
    <property type="match status" value="1"/>
</dbReference>
<dbReference type="InterPro" id="IPR012863">
    <property type="entry name" value="DUF1636"/>
</dbReference>
<dbReference type="Gene3D" id="3.40.30.10">
    <property type="entry name" value="Glutaredoxin"/>
    <property type="match status" value="1"/>
</dbReference>
<dbReference type="CDD" id="cd02980">
    <property type="entry name" value="TRX_Fd_family"/>
    <property type="match status" value="1"/>
</dbReference>
<reference evidence="1 2" key="1">
    <citation type="submission" date="2021-05" db="EMBL/GenBank/DDBJ databases">
        <title>Roseococcus sp. XZZS9, whole genome shotgun sequencing project.</title>
        <authorList>
            <person name="Zhao G."/>
            <person name="Shen L."/>
        </authorList>
    </citation>
    <scope>NUCLEOTIDE SEQUENCE [LARGE SCALE GENOMIC DNA]</scope>
    <source>
        <strain evidence="1 2">XZZS9</strain>
    </source>
</reference>
<evidence type="ECO:0000313" key="1">
    <source>
        <dbReference type="EMBL" id="MBS7813697.1"/>
    </source>
</evidence>
<dbReference type="InterPro" id="IPR036249">
    <property type="entry name" value="Thioredoxin-like_sf"/>
</dbReference>
<evidence type="ECO:0000313" key="2">
    <source>
        <dbReference type="Proteomes" id="UP000766336"/>
    </source>
</evidence>
<sequence length="126" mass="13131">MPHPQSTAGPVTVFVCMTCRHADDAAEAQPRAGARLAATLTSLEGVEVREVECLANCKRGPSVAMARPGGWSYVFGNLAPTDGAAVMEGAQLLARSADGLMPWRGRPEPLKRGLIARIPPLPGASA</sequence>
<name>A0ABS5QKQ3_9PROT</name>
<organism evidence="1 2">
    <name type="scientific">Roseococcus pinisoli</name>
    <dbReference type="NCBI Taxonomy" id="2835040"/>
    <lineage>
        <taxon>Bacteria</taxon>
        <taxon>Pseudomonadati</taxon>
        <taxon>Pseudomonadota</taxon>
        <taxon>Alphaproteobacteria</taxon>
        <taxon>Acetobacterales</taxon>
        <taxon>Roseomonadaceae</taxon>
        <taxon>Roseococcus</taxon>
    </lineage>
</organism>
<dbReference type="RefSeq" id="WP_213672405.1">
    <property type="nucleotide sequence ID" value="NZ_JAHCDA010000006.1"/>
</dbReference>
<dbReference type="EMBL" id="JAHCDA010000006">
    <property type="protein sequence ID" value="MBS7813697.1"/>
    <property type="molecule type" value="Genomic_DNA"/>
</dbReference>
<comment type="caution">
    <text evidence="1">The sequence shown here is derived from an EMBL/GenBank/DDBJ whole genome shotgun (WGS) entry which is preliminary data.</text>
</comment>
<proteinExistence type="predicted"/>
<dbReference type="SUPFAM" id="SSF52833">
    <property type="entry name" value="Thioredoxin-like"/>
    <property type="match status" value="1"/>
</dbReference>
<dbReference type="Proteomes" id="UP000766336">
    <property type="component" value="Unassembled WGS sequence"/>
</dbReference>
<accession>A0ABS5QKQ3</accession>
<gene>
    <name evidence="1" type="ORF">KHU32_22345</name>
</gene>